<evidence type="ECO:0000313" key="4">
    <source>
        <dbReference type="Proteomes" id="UP000829685"/>
    </source>
</evidence>
<sequence length="391" mass="42188">MIPRRLLDTSILSAWLFGFRSVVCSSCSITDVFPTLYVAHQNRSVLTIHFDPTKAPEESLEIVQAVHAGFQPGWLCTHDSNLYAVSRSKYPDSTSPSGGIFAFAHTQSSGLVGIGDTTSDGEGGVFCDISKDGRVLSVANILAQPGPGTNGSQIQSNPHQAVFDPSGQLMIVPDRGADRVYFYRVSSISDLGLDVALAQNITLPPGSGPRHAIFQVINDRATMMYLVGELDNTIRAFLIGDTASSLTLNITMLQIVSTLGPGAKRTDPNNEHLASEVALSTDGRFLYVSNRNTVSYDADPIAIFALQPSDTKAPLTYLGQNSTLGKIPRHFSLSQDPENKWVAVANEVSNNILLFKRNRKSGFLEDGIVGNLTLGDFDISLERGPMAVIWG</sequence>
<feature type="chain" id="PRO_5040433091" description="3-carboxymuconate cyclase" evidence="2">
    <location>
        <begin position="25"/>
        <end position="391"/>
    </location>
</feature>
<name>A0A9P9WN52_9PEZI</name>
<dbReference type="PANTHER" id="PTHR30344">
    <property type="entry name" value="6-PHOSPHOGLUCONOLACTONASE-RELATED"/>
    <property type="match status" value="1"/>
</dbReference>
<dbReference type="PANTHER" id="PTHR30344:SF1">
    <property type="entry name" value="6-PHOSPHOGLUCONOLACTONASE"/>
    <property type="match status" value="1"/>
</dbReference>
<proteinExistence type="inferred from homology"/>
<dbReference type="InterPro" id="IPR050282">
    <property type="entry name" value="Cycloisomerase_2"/>
</dbReference>
<dbReference type="InterPro" id="IPR019405">
    <property type="entry name" value="Lactonase_7-beta_prop"/>
</dbReference>
<comment type="similarity">
    <text evidence="1">Belongs to the cycloisomerase 2 family.</text>
</comment>
<evidence type="ECO:0000256" key="2">
    <source>
        <dbReference type="SAM" id="SignalP"/>
    </source>
</evidence>
<keyword evidence="4" id="KW-1185">Reference proteome</keyword>
<keyword evidence="2" id="KW-0732">Signal</keyword>
<dbReference type="Pfam" id="PF10282">
    <property type="entry name" value="Lactonase"/>
    <property type="match status" value="1"/>
</dbReference>
<dbReference type="SUPFAM" id="SSF51004">
    <property type="entry name" value="C-terminal (heme d1) domain of cytochrome cd1-nitrite reductase"/>
    <property type="match status" value="1"/>
</dbReference>
<reference evidence="3" key="1">
    <citation type="submission" date="2021-03" db="EMBL/GenBank/DDBJ databases">
        <title>Revisited historic fungal species revealed as producer of novel bioactive compounds through whole genome sequencing and comparative genomics.</title>
        <authorList>
            <person name="Vignolle G.A."/>
            <person name="Hochenegger N."/>
            <person name="Mach R.L."/>
            <person name="Mach-Aigner A.R."/>
            <person name="Javad Rahimi M."/>
            <person name="Salim K.A."/>
            <person name="Chan C.M."/>
            <person name="Lim L.B.L."/>
            <person name="Cai F."/>
            <person name="Druzhinina I.S."/>
            <person name="U'Ren J.M."/>
            <person name="Derntl C."/>
        </authorList>
    </citation>
    <scope>NUCLEOTIDE SEQUENCE</scope>
    <source>
        <strain evidence="3">TUCIM 5799</strain>
    </source>
</reference>
<comment type="caution">
    <text evidence="3">The sequence shown here is derived from an EMBL/GenBank/DDBJ whole genome shotgun (WGS) entry which is preliminary data.</text>
</comment>
<dbReference type="InterPro" id="IPR015943">
    <property type="entry name" value="WD40/YVTN_repeat-like_dom_sf"/>
</dbReference>
<dbReference type="AlphaFoldDB" id="A0A9P9WN52"/>
<organism evidence="3 4">
    <name type="scientific">Neoarthrinium moseri</name>
    <dbReference type="NCBI Taxonomy" id="1658444"/>
    <lineage>
        <taxon>Eukaryota</taxon>
        <taxon>Fungi</taxon>
        <taxon>Dikarya</taxon>
        <taxon>Ascomycota</taxon>
        <taxon>Pezizomycotina</taxon>
        <taxon>Sordariomycetes</taxon>
        <taxon>Xylariomycetidae</taxon>
        <taxon>Amphisphaeriales</taxon>
        <taxon>Apiosporaceae</taxon>
        <taxon>Neoarthrinium</taxon>
    </lineage>
</organism>
<dbReference type="Gene3D" id="2.130.10.10">
    <property type="entry name" value="YVTN repeat-like/Quinoprotein amine dehydrogenase"/>
    <property type="match status" value="1"/>
</dbReference>
<dbReference type="InterPro" id="IPR011048">
    <property type="entry name" value="Haem_d1_sf"/>
</dbReference>
<protein>
    <recommendedName>
        <fullName evidence="5">3-carboxymuconate cyclase</fullName>
    </recommendedName>
</protein>
<evidence type="ECO:0008006" key="5">
    <source>
        <dbReference type="Google" id="ProtNLM"/>
    </source>
</evidence>
<accession>A0A9P9WN52</accession>
<dbReference type="GO" id="GO:0017057">
    <property type="term" value="F:6-phosphogluconolactonase activity"/>
    <property type="evidence" value="ECO:0007669"/>
    <property type="project" value="TreeGrafter"/>
</dbReference>
<dbReference type="EMBL" id="JAFIMR010000012">
    <property type="protein sequence ID" value="KAI1871623.1"/>
    <property type="molecule type" value="Genomic_DNA"/>
</dbReference>
<evidence type="ECO:0000256" key="1">
    <source>
        <dbReference type="ARBA" id="ARBA00005564"/>
    </source>
</evidence>
<feature type="signal peptide" evidence="2">
    <location>
        <begin position="1"/>
        <end position="24"/>
    </location>
</feature>
<evidence type="ECO:0000313" key="3">
    <source>
        <dbReference type="EMBL" id="KAI1871623.1"/>
    </source>
</evidence>
<dbReference type="Proteomes" id="UP000829685">
    <property type="component" value="Unassembled WGS sequence"/>
</dbReference>
<gene>
    <name evidence="3" type="ORF">JX265_005609</name>
</gene>